<feature type="coiled-coil region" evidence="1">
    <location>
        <begin position="29"/>
        <end position="56"/>
    </location>
</feature>
<comment type="caution">
    <text evidence="2">The sequence shown here is derived from an EMBL/GenBank/DDBJ whole genome shotgun (WGS) entry which is preliminary data.</text>
</comment>
<dbReference type="EMBL" id="MU032347">
    <property type="protein sequence ID" value="KAF3765912.1"/>
    <property type="molecule type" value="Genomic_DNA"/>
</dbReference>
<dbReference type="GeneID" id="63833335"/>
<keyword evidence="1" id="KW-0175">Coiled coil</keyword>
<name>A0A9P4Y3Y0_CRYP1</name>
<feature type="non-terminal residue" evidence="2">
    <location>
        <position position="57"/>
    </location>
</feature>
<evidence type="ECO:0000313" key="3">
    <source>
        <dbReference type="Proteomes" id="UP000803844"/>
    </source>
</evidence>
<dbReference type="Proteomes" id="UP000803844">
    <property type="component" value="Unassembled WGS sequence"/>
</dbReference>
<dbReference type="RefSeq" id="XP_040776873.1">
    <property type="nucleotide sequence ID" value="XM_040916206.1"/>
</dbReference>
<feature type="non-terminal residue" evidence="2">
    <location>
        <position position="1"/>
    </location>
</feature>
<dbReference type="AlphaFoldDB" id="A0A9P4Y3Y0"/>
<organism evidence="2 3">
    <name type="scientific">Cryphonectria parasitica (strain ATCC 38755 / EP155)</name>
    <dbReference type="NCBI Taxonomy" id="660469"/>
    <lineage>
        <taxon>Eukaryota</taxon>
        <taxon>Fungi</taxon>
        <taxon>Dikarya</taxon>
        <taxon>Ascomycota</taxon>
        <taxon>Pezizomycotina</taxon>
        <taxon>Sordariomycetes</taxon>
        <taxon>Sordariomycetidae</taxon>
        <taxon>Diaporthales</taxon>
        <taxon>Cryphonectriaceae</taxon>
        <taxon>Cryphonectria-Endothia species complex</taxon>
        <taxon>Cryphonectria</taxon>
    </lineage>
</organism>
<protein>
    <submittedName>
        <fullName evidence="2">Uncharacterized protein</fullName>
    </submittedName>
</protein>
<gene>
    <name evidence="2" type="ORF">M406DRAFT_243332</name>
</gene>
<reference evidence="2" key="1">
    <citation type="journal article" date="2020" name="Phytopathology">
        <title>Genome sequence of the chestnut blight fungus Cryphonectria parasitica EP155: A fundamental resource for an archetypical invasive plant pathogen.</title>
        <authorList>
            <person name="Crouch J.A."/>
            <person name="Dawe A."/>
            <person name="Aerts A."/>
            <person name="Barry K."/>
            <person name="Churchill A.C.L."/>
            <person name="Grimwood J."/>
            <person name="Hillman B."/>
            <person name="Milgroom M.G."/>
            <person name="Pangilinan J."/>
            <person name="Smith M."/>
            <person name="Salamov A."/>
            <person name="Schmutz J."/>
            <person name="Yadav J."/>
            <person name="Grigoriev I.V."/>
            <person name="Nuss D."/>
        </authorList>
    </citation>
    <scope>NUCLEOTIDE SEQUENCE</scope>
    <source>
        <strain evidence="2">EP155</strain>
    </source>
</reference>
<accession>A0A9P4Y3Y0</accession>
<proteinExistence type="predicted"/>
<sequence length="57" mass="6554">SKENLLRCMKCIKHKYRNCNIYSLLLLQVEKIIAQYSAAEAALDNAEKKLERATAKI</sequence>
<evidence type="ECO:0000313" key="2">
    <source>
        <dbReference type="EMBL" id="KAF3765912.1"/>
    </source>
</evidence>
<evidence type="ECO:0000256" key="1">
    <source>
        <dbReference type="SAM" id="Coils"/>
    </source>
</evidence>
<keyword evidence="3" id="KW-1185">Reference proteome</keyword>